<dbReference type="InterPro" id="IPR036397">
    <property type="entry name" value="RNaseH_sf"/>
</dbReference>
<dbReference type="EMBL" id="ML977310">
    <property type="protein sequence ID" value="KAF2122915.1"/>
    <property type="molecule type" value="Genomic_DNA"/>
</dbReference>
<protein>
    <recommendedName>
        <fullName evidence="2">Piwi domain-containing protein</fullName>
    </recommendedName>
</protein>
<evidence type="ECO:0000313" key="4">
    <source>
        <dbReference type="Proteomes" id="UP000799770"/>
    </source>
</evidence>
<dbReference type="PROSITE" id="PS50822">
    <property type="entry name" value="PIWI"/>
    <property type="match status" value="1"/>
</dbReference>
<gene>
    <name evidence="3" type="ORF">BDV96DRAFT_656661</name>
</gene>
<dbReference type="AlphaFoldDB" id="A0A6A5ZV08"/>
<dbReference type="InterPro" id="IPR036085">
    <property type="entry name" value="PAZ_dom_sf"/>
</dbReference>
<dbReference type="SMART" id="SM00950">
    <property type="entry name" value="Piwi"/>
    <property type="match status" value="1"/>
</dbReference>
<evidence type="ECO:0000259" key="2">
    <source>
        <dbReference type="PROSITE" id="PS50822"/>
    </source>
</evidence>
<feature type="compositionally biased region" description="Basic and acidic residues" evidence="1">
    <location>
        <begin position="111"/>
        <end position="132"/>
    </location>
</feature>
<accession>A0A6A5ZV08</accession>
<dbReference type="Pfam" id="PF02171">
    <property type="entry name" value="Piwi"/>
    <property type="match status" value="1"/>
</dbReference>
<keyword evidence="4" id="KW-1185">Reference proteome</keyword>
<dbReference type="PANTHER" id="PTHR22891">
    <property type="entry name" value="EUKARYOTIC TRANSLATION INITIATION FACTOR 2C"/>
    <property type="match status" value="1"/>
</dbReference>
<dbReference type="InterPro" id="IPR032474">
    <property type="entry name" value="Argonaute_N"/>
</dbReference>
<dbReference type="Gene3D" id="3.40.50.2300">
    <property type="match status" value="1"/>
</dbReference>
<dbReference type="CDD" id="cd04657">
    <property type="entry name" value="Piwi_ago-like"/>
    <property type="match status" value="1"/>
</dbReference>
<name>A0A6A5ZV08_9PLEO</name>
<dbReference type="SUPFAM" id="SSF101690">
    <property type="entry name" value="PAZ domain"/>
    <property type="match status" value="1"/>
</dbReference>
<sequence>MNAQRTPDQVELEAVAEELADRFAAFSPDFPEAQVSRDDGDDLDYGEPVRVDLTEPEFTSEDVEQIGWLLGKANAALRVRNLRLVPDYGNSASAEAIHTVDTNEVIESETVEHKLPEHKAKPDKSRVGAGKEHKPKVPRLDLITTKYPSREALQTTKTNVLTNHFELILKPDIVLYEYKFINIPAGASKRKTKFIIKAAIKRSDFLNDHQDSFATDYRDTIIAWKKLTSGPTDIGRTDHQLSVISDNGATISLVLQFVQEFDVERLRNYITPASPLKDQQLAAFDFGLVTAALNTIVAKNMRDRVFQVSAHKYFVKAGYQAMPGSGTCGALLTHRGYYFNVQPGMGKLVLNLNKVTSAFYAPILVHHFLSDSTFPQAEREHLLIHKRVYIIHDRYQPGDEQHEYLNKGHNRIKTITAFGKTLEDCDDFYKHFKAPDGTWQQETDPTSVVKHLTSVFDRKVEGGWQAVNVGSKQDPVWYPAQFLRIMPFQPCRRALPDKLTENMLTEACQRPPQSRALIEVEGLESLNVLQDAGIQDLSNCSQITINPQMLKIPAVKMAAPEIRYSGVTTKVPSANRGNWNLEGVKFVETPGMTTRVRGKVTNSGKTIHYWVLVAPGLADKPGTTANYRSTLEKQVKTYGIADGVEFCGEVEVPSLLDENRSHTDCVADIASSCKKALENGSKAKKPPANLVVLILPSPSIPAYSAFKSACDRLGGCQSLVLCEKKNLTGNPLKCKRPTELVQYFGNVMMKINLKLGGRNHLVSDKGNSNPLRTMLKDTIVLGADVTHPGASSLVGCPSVAAIVGSVDPDGTKYLGSVRMQSMGRKEIIDGNSVFEMVKERIRDYSDIRRSLPQKVLYYRDGVSRGQYDTIIDTELKQIKKAFEEIAGLKPKLTAIVAVKRHNTRFYPLPGEGSKDQPKNQTEENGNCVAGTMVEGGITSPFFADFFLQSHHALQGTAIPCHYFVLENGMGLNTIDLQKLTHKLSYTYCRSTCGVSYAPPAYYADRLCERARCYLRDFFAPNFASSHYAAYAKKYDEIKNEENAALEALKAGLPQLPISPGRRKARKHPDLIQAEQNCKDAIEARVESYFHIEAAKLFKSLRDVKVPEGKDPKIWTPPSAPGPWKAQLDKTMFWM</sequence>
<dbReference type="SUPFAM" id="SSF53098">
    <property type="entry name" value="Ribonuclease H-like"/>
    <property type="match status" value="1"/>
</dbReference>
<feature type="domain" description="Piwi" evidence="2">
    <location>
        <begin position="690"/>
        <end position="1015"/>
    </location>
</feature>
<feature type="region of interest" description="Disordered" evidence="1">
    <location>
        <begin position="111"/>
        <end position="134"/>
    </location>
</feature>
<dbReference type="InterPro" id="IPR012337">
    <property type="entry name" value="RNaseH-like_sf"/>
</dbReference>
<dbReference type="OrthoDB" id="10252740at2759"/>
<evidence type="ECO:0000256" key="1">
    <source>
        <dbReference type="SAM" id="MobiDB-lite"/>
    </source>
</evidence>
<dbReference type="InterPro" id="IPR003165">
    <property type="entry name" value="Piwi"/>
</dbReference>
<reference evidence="3" key="1">
    <citation type="journal article" date="2020" name="Stud. Mycol.">
        <title>101 Dothideomycetes genomes: a test case for predicting lifestyles and emergence of pathogens.</title>
        <authorList>
            <person name="Haridas S."/>
            <person name="Albert R."/>
            <person name="Binder M."/>
            <person name="Bloem J."/>
            <person name="Labutti K."/>
            <person name="Salamov A."/>
            <person name="Andreopoulos B."/>
            <person name="Baker S."/>
            <person name="Barry K."/>
            <person name="Bills G."/>
            <person name="Bluhm B."/>
            <person name="Cannon C."/>
            <person name="Castanera R."/>
            <person name="Culley D."/>
            <person name="Daum C."/>
            <person name="Ezra D."/>
            <person name="Gonzalez J."/>
            <person name="Henrissat B."/>
            <person name="Kuo A."/>
            <person name="Liang C."/>
            <person name="Lipzen A."/>
            <person name="Lutzoni F."/>
            <person name="Magnuson J."/>
            <person name="Mondo S."/>
            <person name="Nolan M."/>
            <person name="Ohm R."/>
            <person name="Pangilinan J."/>
            <person name="Park H.-J."/>
            <person name="Ramirez L."/>
            <person name="Alfaro M."/>
            <person name="Sun H."/>
            <person name="Tritt A."/>
            <person name="Yoshinaga Y."/>
            <person name="Zwiers L.-H."/>
            <person name="Turgeon B."/>
            <person name="Goodwin S."/>
            <person name="Spatafora J."/>
            <person name="Crous P."/>
            <person name="Grigoriev I."/>
        </authorList>
    </citation>
    <scope>NUCLEOTIDE SEQUENCE</scope>
    <source>
        <strain evidence="3">CBS 627.86</strain>
    </source>
</reference>
<dbReference type="Gene3D" id="3.30.420.10">
    <property type="entry name" value="Ribonuclease H-like superfamily/Ribonuclease H"/>
    <property type="match status" value="1"/>
</dbReference>
<dbReference type="Proteomes" id="UP000799770">
    <property type="component" value="Unassembled WGS sequence"/>
</dbReference>
<evidence type="ECO:0000313" key="3">
    <source>
        <dbReference type="EMBL" id="KAF2122915.1"/>
    </source>
</evidence>
<organism evidence="3 4">
    <name type="scientific">Lophiotrema nucula</name>
    <dbReference type="NCBI Taxonomy" id="690887"/>
    <lineage>
        <taxon>Eukaryota</taxon>
        <taxon>Fungi</taxon>
        <taxon>Dikarya</taxon>
        <taxon>Ascomycota</taxon>
        <taxon>Pezizomycotina</taxon>
        <taxon>Dothideomycetes</taxon>
        <taxon>Pleosporomycetidae</taxon>
        <taxon>Pleosporales</taxon>
        <taxon>Lophiotremataceae</taxon>
        <taxon>Lophiotrema</taxon>
    </lineage>
</organism>
<proteinExistence type="predicted"/>
<dbReference type="Pfam" id="PF16486">
    <property type="entry name" value="ArgoN"/>
    <property type="match status" value="1"/>
</dbReference>
<dbReference type="GO" id="GO:0003676">
    <property type="term" value="F:nucleic acid binding"/>
    <property type="evidence" value="ECO:0007669"/>
    <property type="project" value="InterPro"/>
</dbReference>
<dbReference type="InterPro" id="IPR045246">
    <property type="entry name" value="Piwi_ago-like"/>
</dbReference>